<dbReference type="GeneID" id="92040124"/>
<name>A0ABR1WX94_9PEZI</name>
<keyword evidence="3" id="KW-1185">Reference proteome</keyword>
<feature type="region of interest" description="Disordered" evidence="1">
    <location>
        <begin position="104"/>
        <end position="139"/>
    </location>
</feature>
<dbReference type="EMBL" id="JAQQWN010000004">
    <property type="protein sequence ID" value="KAK8087788.1"/>
    <property type="molecule type" value="Genomic_DNA"/>
</dbReference>
<evidence type="ECO:0000256" key="1">
    <source>
        <dbReference type="SAM" id="MobiDB-lite"/>
    </source>
</evidence>
<accession>A0ABR1WX94</accession>
<evidence type="ECO:0000313" key="3">
    <source>
        <dbReference type="Proteomes" id="UP001433268"/>
    </source>
</evidence>
<feature type="compositionally biased region" description="Gly residues" evidence="1">
    <location>
        <begin position="111"/>
        <end position="131"/>
    </location>
</feature>
<evidence type="ECO:0000313" key="2">
    <source>
        <dbReference type="EMBL" id="KAK8087788.1"/>
    </source>
</evidence>
<organism evidence="2 3">
    <name type="scientific">Apiospora hydei</name>
    <dbReference type="NCBI Taxonomy" id="1337664"/>
    <lineage>
        <taxon>Eukaryota</taxon>
        <taxon>Fungi</taxon>
        <taxon>Dikarya</taxon>
        <taxon>Ascomycota</taxon>
        <taxon>Pezizomycotina</taxon>
        <taxon>Sordariomycetes</taxon>
        <taxon>Xylariomycetidae</taxon>
        <taxon>Amphisphaeriales</taxon>
        <taxon>Apiosporaceae</taxon>
        <taxon>Apiospora</taxon>
    </lineage>
</organism>
<proteinExistence type="predicted"/>
<dbReference type="RefSeq" id="XP_066670682.1">
    <property type="nucleotide sequence ID" value="XM_066807064.1"/>
</dbReference>
<sequence length="139" mass="15166">MSGDPQKYYAALVTAINNAISNHPNDNLKRGMTEEVEVGRSSEVLEPLVTLYAKQKDTEADFTADLEKKKEELGNFEHHLLTVPSDGVHKENTAGYELRFVHVVPDNDDNGGTGSTYSYGGGKQGSAGTGGREYRPLSY</sequence>
<protein>
    <submittedName>
        <fullName evidence="2">Uncharacterized protein</fullName>
    </submittedName>
</protein>
<reference evidence="2 3" key="1">
    <citation type="submission" date="2023-01" db="EMBL/GenBank/DDBJ databases">
        <title>Analysis of 21 Apiospora genomes using comparative genomics revels a genus with tremendous synthesis potential of carbohydrate active enzymes and secondary metabolites.</title>
        <authorList>
            <person name="Sorensen T."/>
        </authorList>
    </citation>
    <scope>NUCLEOTIDE SEQUENCE [LARGE SCALE GENOMIC DNA]</scope>
    <source>
        <strain evidence="2 3">CBS 114990</strain>
    </source>
</reference>
<comment type="caution">
    <text evidence="2">The sequence shown here is derived from an EMBL/GenBank/DDBJ whole genome shotgun (WGS) entry which is preliminary data.</text>
</comment>
<gene>
    <name evidence="2" type="ORF">PG997_002749</name>
</gene>
<dbReference type="Proteomes" id="UP001433268">
    <property type="component" value="Unassembled WGS sequence"/>
</dbReference>